<feature type="domain" description="P-type" evidence="2">
    <location>
        <begin position="1"/>
        <end position="42"/>
    </location>
</feature>
<gene>
    <name evidence="3" type="primary">g4656</name>
    <name evidence="3" type="ORF">VP750_LOCUS3971</name>
</gene>
<dbReference type="EMBL" id="CAXHTA020000006">
    <property type="protein sequence ID" value="CAL5222312.1"/>
    <property type="molecule type" value="Genomic_DNA"/>
</dbReference>
<dbReference type="Pfam" id="PF13802">
    <property type="entry name" value="Gal_mutarotas_2"/>
    <property type="match status" value="1"/>
</dbReference>
<reference evidence="3 4" key="1">
    <citation type="submission" date="2024-06" db="EMBL/GenBank/DDBJ databases">
        <authorList>
            <person name="Kraege A."/>
            <person name="Thomma B."/>
        </authorList>
    </citation>
    <scope>NUCLEOTIDE SEQUENCE [LARGE SCALE GENOMIC DNA]</scope>
</reference>
<dbReference type="InterPro" id="IPR025887">
    <property type="entry name" value="Glyco_hydro_31_N_dom"/>
</dbReference>
<dbReference type="SUPFAM" id="SSF74650">
    <property type="entry name" value="Galactose mutarotase-like"/>
    <property type="match status" value="1"/>
</dbReference>
<evidence type="ECO:0000259" key="2">
    <source>
        <dbReference type="PROSITE" id="PS51448"/>
    </source>
</evidence>
<evidence type="ECO:0000313" key="3">
    <source>
        <dbReference type="EMBL" id="CAL5222312.1"/>
    </source>
</evidence>
<dbReference type="Proteomes" id="UP001497392">
    <property type="component" value="Unassembled WGS sequence"/>
</dbReference>
<comment type="caution">
    <text evidence="1">Lacks conserved residue(s) required for the propagation of feature annotation.</text>
</comment>
<evidence type="ECO:0000313" key="4">
    <source>
        <dbReference type="Proteomes" id="UP001497392"/>
    </source>
</evidence>
<keyword evidence="4" id="KW-1185">Reference proteome</keyword>
<dbReference type="PANTHER" id="PTHR22762:SF133">
    <property type="entry name" value="P-TYPE DOMAIN-CONTAINING PROTEIN"/>
    <property type="match status" value="1"/>
</dbReference>
<sequence>MCSAGAQYIESADCLSQGCCYVPAPGDIGGTYLELPACFMANEGASDYAVRGSTLQTGADGAQQASLDLQGNGTMQSLGSDISPITLSVENVDQNILRVKMGANGRFEVPGSLFQNTGQGRVQGNPKYGLQYSASPFGYAVTRVGSSTAALFNTAGNRIVFKDQYLEVTSSIPPSATLFGLGEFNTNTGFPLRRDGLPYTLWARDQPPAVPNINLYGSHPIILDVRDGGVTHGVMLMNSNGMDIAITSNTLQFRAIGGILDFYFLLGPSPMDVLNQFTSIVGRPVMPPYWSLGLMQSKYAVLHLPF</sequence>
<proteinExistence type="predicted"/>
<accession>A0ABP1FXR5</accession>
<comment type="caution">
    <text evidence="3">The sequence shown here is derived from an EMBL/GenBank/DDBJ whole genome shotgun (WGS) entry which is preliminary data.</text>
</comment>
<dbReference type="InterPro" id="IPR000519">
    <property type="entry name" value="P_trefoil_dom"/>
</dbReference>
<dbReference type="PANTHER" id="PTHR22762">
    <property type="entry name" value="ALPHA-GLUCOSIDASE"/>
    <property type="match status" value="1"/>
</dbReference>
<dbReference type="PROSITE" id="PS51448">
    <property type="entry name" value="P_TREFOIL_2"/>
    <property type="match status" value="1"/>
</dbReference>
<protein>
    <submittedName>
        <fullName evidence="3">G4656 protein</fullName>
    </submittedName>
</protein>
<dbReference type="CDD" id="cd14752">
    <property type="entry name" value="GH31_N"/>
    <property type="match status" value="1"/>
</dbReference>
<organism evidence="3 4">
    <name type="scientific">Coccomyxa viridis</name>
    <dbReference type="NCBI Taxonomy" id="1274662"/>
    <lineage>
        <taxon>Eukaryota</taxon>
        <taxon>Viridiplantae</taxon>
        <taxon>Chlorophyta</taxon>
        <taxon>core chlorophytes</taxon>
        <taxon>Trebouxiophyceae</taxon>
        <taxon>Trebouxiophyceae incertae sedis</taxon>
        <taxon>Coccomyxaceae</taxon>
        <taxon>Coccomyxa</taxon>
    </lineage>
</organism>
<dbReference type="Gene3D" id="2.60.40.1760">
    <property type="entry name" value="glycosyl hydrolase (family 31)"/>
    <property type="match status" value="1"/>
</dbReference>
<name>A0ABP1FXR5_9CHLO</name>
<evidence type="ECO:0000256" key="1">
    <source>
        <dbReference type="PROSITE-ProRule" id="PRU00779"/>
    </source>
</evidence>
<dbReference type="InterPro" id="IPR011013">
    <property type="entry name" value="Gal_mutarotase_sf_dom"/>
</dbReference>